<keyword evidence="2" id="KW-1185">Reference proteome</keyword>
<dbReference type="CDD" id="cd09272">
    <property type="entry name" value="RNase_HI_RT_Ty1"/>
    <property type="match status" value="1"/>
</dbReference>
<accession>A0A8J5YWH8</accession>
<dbReference type="EMBL" id="JAHUZN010000005">
    <property type="protein sequence ID" value="KAG8494564.1"/>
    <property type="molecule type" value="Genomic_DNA"/>
</dbReference>
<protein>
    <submittedName>
        <fullName evidence="1">Uncharacterized protein</fullName>
    </submittedName>
</protein>
<evidence type="ECO:0000313" key="2">
    <source>
        <dbReference type="Proteomes" id="UP000701853"/>
    </source>
</evidence>
<dbReference type="AlphaFoldDB" id="A0A8J5YWH8"/>
<dbReference type="OrthoDB" id="1001915at2759"/>
<sequence>MVCIFVEHLSLFLKVTQIQAGGLMLMTADPHRAIVFFLVEIQSPGALESSRLYPVQLQKLNIGVWNPIMHSKFKHVELDVFFVREKVAASVLQVGHVSSEDQVADVLTKPLSAMLFTKFRRQLQVAPYESQKSMGNVMTSKLYSFGLPSVESIAKRFLNPNQPFNETIDTPVEAYCKVRINLLVEDFNEVYDHLDVLKEKQKAIVLSQQSHGTETYHWWKKRMFY</sequence>
<organism evidence="1 2">
    <name type="scientific">Gossypium anomalum</name>
    <dbReference type="NCBI Taxonomy" id="47600"/>
    <lineage>
        <taxon>Eukaryota</taxon>
        <taxon>Viridiplantae</taxon>
        <taxon>Streptophyta</taxon>
        <taxon>Embryophyta</taxon>
        <taxon>Tracheophyta</taxon>
        <taxon>Spermatophyta</taxon>
        <taxon>Magnoliopsida</taxon>
        <taxon>eudicotyledons</taxon>
        <taxon>Gunneridae</taxon>
        <taxon>Pentapetalae</taxon>
        <taxon>rosids</taxon>
        <taxon>malvids</taxon>
        <taxon>Malvales</taxon>
        <taxon>Malvaceae</taxon>
        <taxon>Malvoideae</taxon>
        <taxon>Gossypium</taxon>
    </lineage>
</organism>
<name>A0A8J5YWH8_9ROSI</name>
<evidence type="ECO:0000313" key="1">
    <source>
        <dbReference type="EMBL" id="KAG8494564.1"/>
    </source>
</evidence>
<dbReference type="Proteomes" id="UP000701853">
    <property type="component" value="Chromosome 5"/>
</dbReference>
<comment type="caution">
    <text evidence="1">The sequence shown here is derived from an EMBL/GenBank/DDBJ whole genome shotgun (WGS) entry which is preliminary data.</text>
</comment>
<reference evidence="1 2" key="1">
    <citation type="journal article" date="2021" name="bioRxiv">
        <title>The Gossypium anomalum genome as a resource for cotton improvement and evolutionary analysis of hybrid incompatibility.</title>
        <authorList>
            <person name="Grover C.E."/>
            <person name="Yuan D."/>
            <person name="Arick M.A."/>
            <person name="Miller E.R."/>
            <person name="Hu G."/>
            <person name="Peterson D.G."/>
            <person name="Wendel J.F."/>
            <person name="Udall J.A."/>
        </authorList>
    </citation>
    <scope>NUCLEOTIDE SEQUENCE [LARGE SCALE GENOMIC DNA]</scope>
    <source>
        <strain evidence="1">JFW-Udall</strain>
        <tissue evidence="1">Leaf</tissue>
    </source>
</reference>
<gene>
    <name evidence="1" type="ORF">CXB51_012211</name>
</gene>
<proteinExistence type="predicted"/>